<sequence length="91" mass="10828">SKRKSRTVIGRINICKIIMLYSYIYNLYKIIVTFKMPAALRTLFSTILFHCSPSDVRNLWDTYYDDFSKEFHRCHSDKPEAQLQCTLKNIN</sequence>
<accession>A0A6N2AQ19</accession>
<proteinExistence type="predicted"/>
<feature type="non-terminal residue" evidence="1">
    <location>
        <position position="1"/>
    </location>
</feature>
<evidence type="ECO:0000313" key="1">
    <source>
        <dbReference type="EMBL" id="TMW84486.1"/>
    </source>
</evidence>
<comment type="caution">
    <text evidence="1">The sequence shown here is derived from an EMBL/GenBank/DDBJ whole genome shotgun (WGS) entry which is preliminary data.</text>
</comment>
<name>A0A6N2AQ19_SOLCI</name>
<dbReference type="EMBL" id="RXGB01009290">
    <property type="protein sequence ID" value="TMW84486.1"/>
    <property type="molecule type" value="Genomic_DNA"/>
</dbReference>
<gene>
    <name evidence="1" type="ORF">EJD97_025108</name>
</gene>
<reference evidence="1" key="1">
    <citation type="submission" date="2019-05" db="EMBL/GenBank/DDBJ databases">
        <title>The de novo reference genome and transcriptome assemblies of the wild tomato species Solanum chilense.</title>
        <authorList>
            <person name="Stam R."/>
            <person name="Nosenko T."/>
            <person name="Hoerger A.C."/>
            <person name="Stephan W."/>
            <person name="Seidel M.A."/>
            <person name="Kuhn J.M.M."/>
            <person name="Haberer G."/>
            <person name="Tellier A."/>
        </authorList>
    </citation>
    <scope>NUCLEOTIDE SEQUENCE</scope>
    <source>
        <tissue evidence="1">Mature leaves</tissue>
    </source>
</reference>
<organism evidence="1">
    <name type="scientific">Solanum chilense</name>
    <name type="common">Tomato</name>
    <name type="synonym">Lycopersicon chilense</name>
    <dbReference type="NCBI Taxonomy" id="4083"/>
    <lineage>
        <taxon>Eukaryota</taxon>
        <taxon>Viridiplantae</taxon>
        <taxon>Streptophyta</taxon>
        <taxon>Embryophyta</taxon>
        <taxon>Tracheophyta</taxon>
        <taxon>Spermatophyta</taxon>
        <taxon>Magnoliopsida</taxon>
        <taxon>eudicotyledons</taxon>
        <taxon>Gunneridae</taxon>
        <taxon>Pentapetalae</taxon>
        <taxon>asterids</taxon>
        <taxon>lamiids</taxon>
        <taxon>Solanales</taxon>
        <taxon>Solanaceae</taxon>
        <taxon>Solanoideae</taxon>
        <taxon>Solaneae</taxon>
        <taxon>Solanum</taxon>
        <taxon>Solanum subgen. Lycopersicon</taxon>
    </lineage>
</organism>
<dbReference type="AlphaFoldDB" id="A0A6N2AQ19"/>
<protein>
    <submittedName>
        <fullName evidence="1">Uncharacterized protein</fullName>
    </submittedName>
</protein>